<name>A0ABU6T9R6_9FABA</name>
<accession>A0ABU6T9R6</accession>
<dbReference type="Proteomes" id="UP001341840">
    <property type="component" value="Unassembled WGS sequence"/>
</dbReference>
<proteinExistence type="predicted"/>
<evidence type="ECO:0000313" key="3">
    <source>
        <dbReference type="Proteomes" id="UP001341840"/>
    </source>
</evidence>
<sequence>MLLMKFKLLADVILQKIRRPARRPSLRHHLRLRTSQTKASWSPLSAAVPLSKPSISVSCTAPRSPSLLRLPSPAQPEAAHKQQQNLAAAEAATRRSTTTAVEPNSAGATRPRSTRCVHIRKET</sequence>
<evidence type="ECO:0000313" key="2">
    <source>
        <dbReference type="EMBL" id="MED6145084.1"/>
    </source>
</evidence>
<feature type="compositionally biased region" description="Basic residues" evidence="1">
    <location>
        <begin position="112"/>
        <end position="123"/>
    </location>
</feature>
<dbReference type="EMBL" id="JASCZI010090693">
    <property type="protein sequence ID" value="MED6145084.1"/>
    <property type="molecule type" value="Genomic_DNA"/>
</dbReference>
<evidence type="ECO:0000256" key="1">
    <source>
        <dbReference type="SAM" id="MobiDB-lite"/>
    </source>
</evidence>
<comment type="caution">
    <text evidence="2">The sequence shown here is derived from an EMBL/GenBank/DDBJ whole genome shotgun (WGS) entry which is preliminary data.</text>
</comment>
<feature type="compositionally biased region" description="Low complexity" evidence="1">
    <location>
        <begin position="87"/>
        <end position="100"/>
    </location>
</feature>
<reference evidence="2 3" key="1">
    <citation type="journal article" date="2023" name="Plants (Basel)">
        <title>Bridging the Gap: Combining Genomics and Transcriptomics Approaches to Understand Stylosanthes scabra, an Orphan Legume from the Brazilian Caatinga.</title>
        <authorList>
            <person name="Ferreira-Neto J.R.C."/>
            <person name="da Silva M.D."/>
            <person name="Binneck E."/>
            <person name="de Melo N.F."/>
            <person name="da Silva R.H."/>
            <person name="de Melo A.L.T.M."/>
            <person name="Pandolfi V."/>
            <person name="Bustamante F.O."/>
            <person name="Brasileiro-Vidal A.C."/>
            <person name="Benko-Iseppon A.M."/>
        </authorList>
    </citation>
    <scope>NUCLEOTIDE SEQUENCE [LARGE SCALE GENOMIC DNA]</scope>
    <source>
        <tissue evidence="2">Leaves</tissue>
    </source>
</reference>
<keyword evidence="3" id="KW-1185">Reference proteome</keyword>
<feature type="region of interest" description="Disordered" evidence="1">
    <location>
        <begin position="61"/>
        <end position="123"/>
    </location>
</feature>
<feature type="compositionally biased region" description="Low complexity" evidence="1">
    <location>
        <begin position="62"/>
        <end position="72"/>
    </location>
</feature>
<organism evidence="2 3">
    <name type="scientific">Stylosanthes scabra</name>
    <dbReference type="NCBI Taxonomy" id="79078"/>
    <lineage>
        <taxon>Eukaryota</taxon>
        <taxon>Viridiplantae</taxon>
        <taxon>Streptophyta</taxon>
        <taxon>Embryophyta</taxon>
        <taxon>Tracheophyta</taxon>
        <taxon>Spermatophyta</taxon>
        <taxon>Magnoliopsida</taxon>
        <taxon>eudicotyledons</taxon>
        <taxon>Gunneridae</taxon>
        <taxon>Pentapetalae</taxon>
        <taxon>rosids</taxon>
        <taxon>fabids</taxon>
        <taxon>Fabales</taxon>
        <taxon>Fabaceae</taxon>
        <taxon>Papilionoideae</taxon>
        <taxon>50 kb inversion clade</taxon>
        <taxon>dalbergioids sensu lato</taxon>
        <taxon>Dalbergieae</taxon>
        <taxon>Pterocarpus clade</taxon>
        <taxon>Stylosanthes</taxon>
    </lineage>
</organism>
<gene>
    <name evidence="2" type="ORF">PIB30_021738</name>
</gene>
<protein>
    <submittedName>
        <fullName evidence="2">Uncharacterized protein</fullName>
    </submittedName>
</protein>